<feature type="compositionally biased region" description="Basic residues" evidence="2">
    <location>
        <begin position="315"/>
        <end position="369"/>
    </location>
</feature>
<dbReference type="InterPro" id="IPR035979">
    <property type="entry name" value="RBD_domain_sf"/>
</dbReference>
<proteinExistence type="predicted"/>
<dbReference type="SMART" id="SM00360">
    <property type="entry name" value="RRM"/>
    <property type="match status" value="2"/>
</dbReference>
<protein>
    <submittedName>
        <fullName evidence="6">RRM domain-containing protein</fullName>
    </submittedName>
</protein>
<dbReference type="STRING" id="6280.A0A0N4TJJ8"/>
<dbReference type="PROSITE" id="PS50102">
    <property type="entry name" value="RRM"/>
    <property type="match status" value="2"/>
</dbReference>
<dbReference type="AlphaFoldDB" id="A0A0N4TJJ8"/>
<reference evidence="6" key="1">
    <citation type="submission" date="2016-04" db="UniProtKB">
        <authorList>
            <consortium name="WormBaseParasite"/>
        </authorList>
    </citation>
    <scope>IDENTIFICATION</scope>
</reference>
<dbReference type="GO" id="GO:0003723">
    <property type="term" value="F:RNA binding"/>
    <property type="evidence" value="ECO:0007669"/>
    <property type="project" value="UniProtKB-UniRule"/>
</dbReference>
<dbReference type="PANTHER" id="PTHR32343">
    <property type="entry name" value="SERINE/ARGININE-RICH SPLICING FACTOR"/>
    <property type="match status" value="1"/>
</dbReference>
<feature type="region of interest" description="Disordered" evidence="2">
    <location>
        <begin position="555"/>
        <end position="588"/>
    </location>
</feature>
<evidence type="ECO:0000256" key="2">
    <source>
        <dbReference type="SAM" id="MobiDB-lite"/>
    </source>
</evidence>
<feature type="compositionally biased region" description="Basic and acidic residues" evidence="2">
    <location>
        <begin position="475"/>
        <end position="493"/>
    </location>
</feature>
<feature type="compositionally biased region" description="Basic and acidic residues" evidence="2">
    <location>
        <begin position="555"/>
        <end position="571"/>
    </location>
</feature>
<feature type="compositionally biased region" description="Basic and acidic residues" evidence="2">
    <location>
        <begin position="370"/>
        <end position="390"/>
    </location>
</feature>
<feature type="domain" description="RRM" evidence="3">
    <location>
        <begin position="9"/>
        <end position="83"/>
    </location>
</feature>
<dbReference type="PANTHER" id="PTHR32343:SF22">
    <property type="entry name" value="LD29830P"/>
    <property type="match status" value="1"/>
</dbReference>
<keyword evidence="1" id="KW-0694">RNA-binding</keyword>
<dbReference type="Pfam" id="PF00076">
    <property type="entry name" value="RRM_1"/>
    <property type="match status" value="2"/>
</dbReference>
<evidence type="ECO:0000256" key="1">
    <source>
        <dbReference type="PROSITE-ProRule" id="PRU00176"/>
    </source>
</evidence>
<dbReference type="InterPro" id="IPR000504">
    <property type="entry name" value="RRM_dom"/>
</dbReference>
<feature type="compositionally biased region" description="Basic residues" evidence="2">
    <location>
        <begin position="391"/>
        <end position="402"/>
    </location>
</feature>
<feature type="region of interest" description="Disordered" evidence="2">
    <location>
        <begin position="299"/>
        <end position="501"/>
    </location>
</feature>
<dbReference type="Gene3D" id="3.30.70.330">
    <property type="match status" value="2"/>
</dbReference>
<organism evidence="6">
    <name type="scientific">Brugia pahangi</name>
    <name type="common">Filarial nematode worm</name>
    <dbReference type="NCBI Taxonomy" id="6280"/>
    <lineage>
        <taxon>Eukaryota</taxon>
        <taxon>Metazoa</taxon>
        <taxon>Ecdysozoa</taxon>
        <taxon>Nematoda</taxon>
        <taxon>Chromadorea</taxon>
        <taxon>Rhabditida</taxon>
        <taxon>Spirurina</taxon>
        <taxon>Spiruromorpha</taxon>
        <taxon>Filarioidea</taxon>
        <taxon>Onchocercidae</taxon>
        <taxon>Brugia</taxon>
    </lineage>
</organism>
<dbReference type="CDD" id="cd12259">
    <property type="entry name" value="RRM_SRSF11_SREK1"/>
    <property type="match status" value="1"/>
</dbReference>
<dbReference type="EMBL" id="UZAD01013135">
    <property type="protein sequence ID" value="VDN89624.1"/>
    <property type="molecule type" value="Genomic_DNA"/>
</dbReference>
<evidence type="ECO:0000259" key="3">
    <source>
        <dbReference type="PROSITE" id="PS50102"/>
    </source>
</evidence>
<dbReference type="WBParaSite" id="BPAG_0000847601-mRNA-1">
    <property type="protein sequence ID" value="BPAG_0000847601-mRNA-1"/>
    <property type="gene ID" value="BPAG_0000847601"/>
</dbReference>
<evidence type="ECO:0000313" key="4">
    <source>
        <dbReference type="EMBL" id="VDN89624.1"/>
    </source>
</evidence>
<accession>A0A0N4TJJ8</accession>
<dbReference type="Proteomes" id="UP000278627">
    <property type="component" value="Unassembled WGS sequence"/>
</dbReference>
<name>A0A0N4TJJ8_BRUPA</name>
<feature type="compositionally biased region" description="Low complexity" evidence="2">
    <location>
        <begin position="579"/>
        <end position="588"/>
    </location>
</feature>
<keyword evidence="5" id="KW-1185">Reference proteome</keyword>
<feature type="domain" description="RRM" evidence="3">
    <location>
        <begin position="184"/>
        <end position="261"/>
    </location>
</feature>
<sequence length="588" mass="68298">MGADEPRFRVLHVSNISMTATREQIYQLFAFIGRIDEFKIYPSDNHPQLSTFTQKFAYVKFEDQKSVEVAQHLTNTVFIDRALVCIPSISDTIPDEDTALKTGGPAWPGQRQLPPNVVNQVKDLGDGQQMAMSKNIACPSYDMRFADLREALLTVDPTLAALGLPPYPTLSANTEASKVEEIRRTVYVGNIPKDCVGDEVMKFFNDSIGEVMYLRMTSGTENLPCAYAYIEFTNQPTVPIALQNNGIEFKGRCLRIQHSRVAIIKPERKTADMALQEVEEAIRVNQNPDKSVNALSKLNQGLGMDRSYSPLRRSGSPRRHRSRSSSRRRRSRSRSKSRRRHRSKSKDRRSRSRSREHRRRSHSRHRRLSRSKDRKEKDKEKERREKEREKKERKRSKSRTPHKKDDRRERDKDKDRKEKDRESNNRRDKEKTNRSEKSDKKEEKDHDKGKKSSRKEKERERSSRKTDSKSSSIKAEVKLQIEHGESMEVDHPEQITASDETAMRERLMEKVLARNGPRKESMDVEIIDTDRERYYLVIPVVNLIFTIPFIVFRDEQQESKRSNSSDGESLRKKSRKCSKSSSSSSHSE</sequence>
<reference evidence="4 5" key="2">
    <citation type="submission" date="2018-11" db="EMBL/GenBank/DDBJ databases">
        <authorList>
            <consortium name="Pathogen Informatics"/>
        </authorList>
    </citation>
    <scope>NUCLEOTIDE SEQUENCE [LARGE SCALE GENOMIC DNA]</scope>
</reference>
<dbReference type="InterPro" id="IPR012677">
    <property type="entry name" value="Nucleotide-bd_a/b_plait_sf"/>
</dbReference>
<evidence type="ECO:0000313" key="5">
    <source>
        <dbReference type="Proteomes" id="UP000278627"/>
    </source>
</evidence>
<evidence type="ECO:0000313" key="6">
    <source>
        <dbReference type="WBParaSite" id="BPAG_0000847601-mRNA-1"/>
    </source>
</evidence>
<dbReference type="GO" id="GO:0005654">
    <property type="term" value="C:nucleoplasm"/>
    <property type="evidence" value="ECO:0007669"/>
    <property type="project" value="TreeGrafter"/>
</dbReference>
<feature type="compositionally biased region" description="Basic and acidic residues" evidence="2">
    <location>
        <begin position="403"/>
        <end position="468"/>
    </location>
</feature>
<dbReference type="SUPFAM" id="SSF54928">
    <property type="entry name" value="RNA-binding domain, RBD"/>
    <property type="match status" value="2"/>
</dbReference>
<gene>
    <name evidence="4" type="ORF">BPAG_LOCUS8438</name>
</gene>